<dbReference type="SUPFAM" id="SSF50814">
    <property type="entry name" value="Lipocalins"/>
    <property type="match status" value="1"/>
</dbReference>
<proteinExistence type="predicted"/>
<organism evidence="1 2">
    <name type="scientific">Paenibacillus shirakamiensis</name>
    <dbReference type="NCBI Taxonomy" id="1265935"/>
    <lineage>
        <taxon>Bacteria</taxon>
        <taxon>Bacillati</taxon>
        <taxon>Bacillota</taxon>
        <taxon>Bacilli</taxon>
        <taxon>Bacillales</taxon>
        <taxon>Paenibacillaceae</taxon>
        <taxon>Paenibacillus</taxon>
    </lineage>
</organism>
<protein>
    <submittedName>
        <fullName evidence="1">Uncharacterized beta-barrel protein YwiB (DUF1934 family)</fullName>
    </submittedName>
</protein>
<comment type="caution">
    <text evidence="1">The sequence shown here is derived from an EMBL/GenBank/DDBJ whole genome shotgun (WGS) entry which is preliminary data.</text>
</comment>
<keyword evidence="2" id="KW-1185">Reference proteome</keyword>
<dbReference type="Proteomes" id="UP001519288">
    <property type="component" value="Unassembled WGS sequence"/>
</dbReference>
<dbReference type="InterPro" id="IPR012674">
    <property type="entry name" value="Calycin"/>
</dbReference>
<gene>
    <name evidence="1" type="ORF">J2Z69_003864</name>
</gene>
<evidence type="ECO:0000313" key="1">
    <source>
        <dbReference type="EMBL" id="MBP2002753.1"/>
    </source>
</evidence>
<sequence>MPDARQALITLTSRQSGEETETVQEFVGRIFEMGPSIHVLYEEQDSAPGQQGVIRNRLTLRKEELKIIRHGGIESSQTFQQGKKLPGYYRAPYTSFNLSTDTQSLDVDMNGYSGSVRWSYDLYVFDDLTQHFDISLHIQEEVQNYDTQSIRTN</sequence>
<dbReference type="Gene3D" id="2.40.128.20">
    <property type="match status" value="1"/>
</dbReference>
<accession>A0ABS4JM20</accession>
<dbReference type="EMBL" id="JAGGLD010000012">
    <property type="protein sequence ID" value="MBP2002753.1"/>
    <property type="molecule type" value="Genomic_DNA"/>
</dbReference>
<evidence type="ECO:0000313" key="2">
    <source>
        <dbReference type="Proteomes" id="UP001519288"/>
    </source>
</evidence>
<dbReference type="InterPro" id="IPR015231">
    <property type="entry name" value="DUF1934"/>
</dbReference>
<reference evidence="1 2" key="1">
    <citation type="submission" date="2021-03" db="EMBL/GenBank/DDBJ databases">
        <title>Genomic Encyclopedia of Type Strains, Phase IV (KMG-IV): sequencing the most valuable type-strain genomes for metagenomic binning, comparative biology and taxonomic classification.</title>
        <authorList>
            <person name="Goeker M."/>
        </authorList>
    </citation>
    <scope>NUCLEOTIDE SEQUENCE [LARGE SCALE GENOMIC DNA]</scope>
    <source>
        <strain evidence="1 2">DSM 26806</strain>
    </source>
</reference>
<dbReference type="Pfam" id="PF09148">
    <property type="entry name" value="DUF1934"/>
    <property type="match status" value="1"/>
</dbReference>
<name>A0ABS4JM20_9BACL</name>
<dbReference type="RefSeq" id="WP_209866346.1">
    <property type="nucleotide sequence ID" value="NZ_JAGGLD010000012.1"/>
</dbReference>